<dbReference type="GO" id="GO:0005634">
    <property type="term" value="C:nucleus"/>
    <property type="evidence" value="ECO:0007669"/>
    <property type="project" value="UniProtKB-SubCell"/>
</dbReference>
<feature type="compositionally biased region" description="Polar residues" evidence="3">
    <location>
        <begin position="1250"/>
        <end position="1263"/>
    </location>
</feature>
<evidence type="ECO:0000313" key="5">
    <source>
        <dbReference type="Proteomes" id="UP000494165"/>
    </source>
</evidence>
<dbReference type="SMART" id="SM00028">
    <property type="entry name" value="TPR"/>
    <property type="match status" value="3"/>
</dbReference>
<feature type="compositionally biased region" description="Polar residues" evidence="3">
    <location>
        <begin position="1577"/>
        <end position="1587"/>
    </location>
</feature>
<feature type="region of interest" description="Disordered" evidence="3">
    <location>
        <begin position="1568"/>
        <end position="1630"/>
    </location>
</feature>
<feature type="compositionally biased region" description="Basic and acidic residues" evidence="3">
    <location>
        <begin position="1232"/>
        <end position="1249"/>
    </location>
</feature>
<feature type="region of interest" description="Disordered" evidence="3">
    <location>
        <begin position="1797"/>
        <end position="1970"/>
    </location>
</feature>
<feature type="region of interest" description="Disordered" evidence="3">
    <location>
        <begin position="1708"/>
        <end position="1732"/>
    </location>
</feature>
<comment type="caution">
    <text evidence="4">The sequence shown here is derived from an EMBL/GenBank/DDBJ whole genome shotgun (WGS) entry which is preliminary data.</text>
</comment>
<dbReference type="InterPro" id="IPR033053">
    <property type="entry name" value="Hir3/CABIN1"/>
</dbReference>
<dbReference type="InterPro" id="IPR011990">
    <property type="entry name" value="TPR-like_helical_dom_sf"/>
</dbReference>
<comment type="subcellular location">
    <subcellularLocation>
        <location evidence="1">Nucleus</location>
    </subcellularLocation>
</comment>
<feature type="compositionally biased region" description="Basic and acidic residues" evidence="3">
    <location>
        <begin position="1305"/>
        <end position="1325"/>
    </location>
</feature>
<feature type="region of interest" description="Disordered" evidence="3">
    <location>
        <begin position="1214"/>
        <end position="1325"/>
    </location>
</feature>
<dbReference type="Gene3D" id="1.25.40.10">
    <property type="entry name" value="Tetratricopeptide repeat domain"/>
    <property type="match status" value="2"/>
</dbReference>
<keyword evidence="5" id="KW-1185">Reference proteome</keyword>
<dbReference type="Proteomes" id="UP000494165">
    <property type="component" value="Unassembled WGS sequence"/>
</dbReference>
<evidence type="ECO:0000256" key="2">
    <source>
        <dbReference type="ARBA" id="ARBA00023242"/>
    </source>
</evidence>
<dbReference type="EMBL" id="CADEPI010000122">
    <property type="protein sequence ID" value="CAB3375984.1"/>
    <property type="molecule type" value="Genomic_DNA"/>
</dbReference>
<feature type="compositionally biased region" description="Low complexity" evidence="3">
    <location>
        <begin position="1276"/>
        <end position="1304"/>
    </location>
</feature>
<dbReference type="PANTHER" id="PTHR15502">
    <property type="entry name" value="CALCINEURIN-BINDING PROTEIN CABIN 1-RELATED"/>
    <property type="match status" value="1"/>
</dbReference>
<protein>
    <recommendedName>
        <fullName evidence="6">Calcineurin-binding protein cabin-1 MEF2-binding domain-containing protein</fullName>
    </recommendedName>
</protein>
<reference evidence="4 5" key="1">
    <citation type="submission" date="2020-04" db="EMBL/GenBank/DDBJ databases">
        <authorList>
            <person name="Alioto T."/>
            <person name="Alioto T."/>
            <person name="Gomez Garrido J."/>
        </authorList>
    </citation>
    <scope>NUCLEOTIDE SEQUENCE [LARGE SCALE GENOMIC DNA]</scope>
</reference>
<feature type="compositionally biased region" description="Acidic residues" evidence="3">
    <location>
        <begin position="311"/>
        <end position="320"/>
    </location>
</feature>
<feature type="compositionally biased region" description="Pro residues" evidence="3">
    <location>
        <begin position="1826"/>
        <end position="1843"/>
    </location>
</feature>
<dbReference type="InterPro" id="IPR019734">
    <property type="entry name" value="TPR_rpt"/>
</dbReference>
<evidence type="ECO:0000256" key="3">
    <source>
        <dbReference type="SAM" id="MobiDB-lite"/>
    </source>
</evidence>
<feature type="region of interest" description="Disordered" evidence="3">
    <location>
        <begin position="1744"/>
        <end position="1784"/>
    </location>
</feature>
<feature type="region of interest" description="Disordered" evidence="3">
    <location>
        <begin position="311"/>
        <end position="337"/>
    </location>
</feature>
<dbReference type="OrthoDB" id="77564at2759"/>
<feature type="compositionally biased region" description="Polar residues" evidence="3">
    <location>
        <begin position="1797"/>
        <end position="1808"/>
    </location>
</feature>
<evidence type="ECO:0008006" key="6">
    <source>
        <dbReference type="Google" id="ProtNLM"/>
    </source>
</evidence>
<dbReference type="GO" id="GO:0006325">
    <property type="term" value="P:chromatin organization"/>
    <property type="evidence" value="ECO:0007669"/>
    <property type="project" value="InterPro"/>
</dbReference>
<gene>
    <name evidence="4" type="ORF">CLODIP_2_CD14193</name>
</gene>
<feature type="compositionally biased region" description="Pro residues" evidence="3">
    <location>
        <begin position="1877"/>
        <end position="1886"/>
    </location>
</feature>
<feature type="compositionally biased region" description="Polar residues" evidence="3">
    <location>
        <begin position="1911"/>
        <end position="1935"/>
    </location>
</feature>
<evidence type="ECO:0000256" key="1">
    <source>
        <dbReference type="ARBA" id="ARBA00004123"/>
    </source>
</evidence>
<keyword evidence="2" id="KW-0539">Nucleus</keyword>
<sequence>MKINTKIIMFKIVALNEESSEESDEEEVQQVTREAQEDQAVSQYKEALELQRQGEVNKSADILRELLSTNLLQEVEKSSIKQYQPLLALKYACLKNLANLELKAENKSEALDYYLQAVQLDDTDVSLLYKVGCLAEQLDRFDLAAVSFHEGLQCSPNHWLCLDRLITVLYATNGYLTCLSFVAKGLQKDSDYTKCLVLRDAMLKETPSLAQHYKEYFPNLPLSMEGQVDEDVTKEILDEAIGMRKRWSESGKIKERGPIGLTKPISSLTWLSLGEEVLRLFKYINAEGVDASSSQMVDFEKIEEIDESFNFDDEEEDMEVDDKKQDDAEELVSSGSKKNQKRLFLENWVLGGQRRSARVRTTTRKDDDTPLAESLKRLIPMSLLPDCLKEGAPRSALDENSMDTMDMFKIYDEKHQTPSKVSTRRPSANTAASIAENIAKEEYFGTEKEKQEISEFIEEHKSNWGIYNLVTDFVKTLSAKSKLTWPHKLVTTWIECYQIMRKSLVHASPLARELSDEEIEADVRLSFLHSELLSDRLRRQKGQSPPLILLEDVAQVQLMACWTPEEALRANWARAQVAMLQKSTEWACSSLRAVIEQLEAFPEGLCVVNCKGSINKEEAEHLLSSLECSESLAGAEQLWRLEQWNQLAELLEGSFQMQSQFELRYLQLEMLADALVRLEEPGRSFLWGEAALHESVSHYLNNQQPQWATCIEKLLATLAYCLEEYGLEATIGSLPSGRLSRLFQDLCQIVCAQLETSDMVMPIESVDPWILLQQILVHEEKNWSKAELQVLAEDEEVNEIPASLSVVFVAHEHLGRRSWCCADDGSLLLFALEQIVPKLRSEEFTSFRSKLSPYIEQMFYCLYEYPAANKKPKGRSALQEHSVPHIELTFERAQLLFEFYRPDELPEFDAYRGSSISADAEVLFKKIISLVPPACNPQKTLENLRLFVEGKLDKFPKIEHEPLPEALKDIHYLLADYYFKNNELPKAVKYYMLDLCYNPNRLDTWAGMALARGSHLETQLNSCNSINETDFISRAEKAENCFEQTMVLSAGSHTVICIEYGSFVYMVHSFCSRLLKQATDTLSIEQFEVLEAKKGSTLDKAESCFRKALASWTQGSENDQDERWLHHYMLGKVSEKRHNEPWQALMQYRRSAHLLAEHCSAFPAKISYTTPSELSIEALEIRYRIHTCLLKHIETYEGKTLPDEQQIRQILLEQKRGPFSSDGGESASALKRKLESENDDPVKKAKNDESTVINTVEQAQPANTDDEPARRVSQESTTTTTTTTTSTSTSSSSSSSDDSSSSSSEDGKEEKVVPPPKVVEEPFDPKKDHSELADMCLEALEDCAVRFPEHYKSTYRLAHYFFKSKLRKNTEKCKSFLLGPHTNSKLHGLFQDRKPSNFFNGVWRIPVNEIDRPGCFASHMYRSMVLSMELVKEIKEYKMLVDMSVMLKRTPDPDKKYLRDNERKDLSEQALLLAIQVIRQIMKDSKPEEMPSLIVDIYKLMQKVQRTQLTKEPPQSFGKLLCDAYSLHLLGKIDGKATTIDSATKFAQQELARAKLAARAAEISSVAASNSSASVSDTNTTPTTAANSIAMPQPARKLPSMPGTSRRGRPPLSRPPGSTPAGRGRAKSNPYSNLFPYNQLDPASLNYLQNEFMLKMMQGYSAALSQVPGMQNLVSAAAATASFPTAPSTSTSMAQNRSMHKITKCRPSLSVTPVTPERPKPPPLPKHNTQKTVKKLLEQSRKMLETASRMQQSPRKPSPLPNLPPGIVASAITPKPSTSSMIPKKTKMDMPVTLTKIPSVSTGQNSPISLVKPRLPSSPAELIRSNPPPAPKGYTPRPPPPVSQPWQPKANLQRHLPPKKQMMGSSMLGRPLAAPMPQKPTLPRPQPAHMASRAPTVFSSGGKDFRFPSDISVSPSVIQHTKQHQQFNLPSSISVTPAGPSQPPKPPKPSPQPPKEQQKRKLSDDIIILD</sequence>
<dbReference type="SUPFAM" id="SSF48452">
    <property type="entry name" value="TPR-like"/>
    <property type="match status" value="1"/>
</dbReference>
<name>A0A8S1D4Z4_9INSE</name>
<accession>A0A8S1D4Z4</accession>
<proteinExistence type="predicted"/>
<dbReference type="PANTHER" id="PTHR15502:SF7">
    <property type="entry name" value="CALCINEURIN-BINDING PROTEIN CABIN-1"/>
    <property type="match status" value="1"/>
</dbReference>
<feature type="compositionally biased region" description="Pro residues" evidence="3">
    <location>
        <begin position="1940"/>
        <end position="1954"/>
    </location>
</feature>
<dbReference type="GO" id="GO:0031491">
    <property type="term" value="F:nucleosome binding"/>
    <property type="evidence" value="ECO:0007669"/>
    <property type="project" value="TreeGrafter"/>
</dbReference>
<evidence type="ECO:0000313" key="4">
    <source>
        <dbReference type="EMBL" id="CAB3375984.1"/>
    </source>
</evidence>
<organism evidence="4 5">
    <name type="scientific">Cloeon dipterum</name>
    <dbReference type="NCBI Taxonomy" id="197152"/>
    <lineage>
        <taxon>Eukaryota</taxon>
        <taxon>Metazoa</taxon>
        <taxon>Ecdysozoa</taxon>
        <taxon>Arthropoda</taxon>
        <taxon>Hexapoda</taxon>
        <taxon>Insecta</taxon>
        <taxon>Pterygota</taxon>
        <taxon>Palaeoptera</taxon>
        <taxon>Ephemeroptera</taxon>
        <taxon>Pisciforma</taxon>
        <taxon>Baetidae</taxon>
        <taxon>Cloeon</taxon>
    </lineage>
</organism>